<feature type="compositionally biased region" description="Basic and acidic residues" evidence="1">
    <location>
        <begin position="60"/>
        <end position="69"/>
    </location>
</feature>
<dbReference type="AlphaFoldDB" id="A0A0U2Z7I1"/>
<organism evidence="2 3">
    <name type="scientific">Planococcus rifietoensis</name>
    <dbReference type="NCBI Taxonomy" id="200991"/>
    <lineage>
        <taxon>Bacteria</taxon>
        <taxon>Bacillati</taxon>
        <taxon>Bacillota</taxon>
        <taxon>Bacilli</taxon>
        <taxon>Bacillales</taxon>
        <taxon>Caryophanaceae</taxon>
        <taxon>Planococcus</taxon>
    </lineage>
</organism>
<sequence>MQEADPKQNGDSKSDDKSPRNIQIPNPRSEFPASRKLLKEADLAKQPTNNEMSQPICVKGEPKHQDRRSSWLGARGQPKAGRRLHK</sequence>
<keyword evidence="3" id="KW-1185">Reference proteome</keyword>
<protein>
    <submittedName>
        <fullName evidence="2">Uncharacterized protein</fullName>
    </submittedName>
</protein>
<evidence type="ECO:0000313" key="3">
    <source>
        <dbReference type="Proteomes" id="UP000067683"/>
    </source>
</evidence>
<name>A0A0U2Z7I1_9BACL</name>
<gene>
    <name evidence="2" type="ORF">AUC31_07920</name>
</gene>
<accession>A0A0U2Z7I1</accession>
<proteinExistence type="predicted"/>
<evidence type="ECO:0000313" key="2">
    <source>
        <dbReference type="EMBL" id="ALS75148.1"/>
    </source>
</evidence>
<dbReference type="Proteomes" id="UP000067683">
    <property type="component" value="Chromosome"/>
</dbReference>
<dbReference type="EMBL" id="CP013659">
    <property type="protein sequence ID" value="ALS75148.1"/>
    <property type="molecule type" value="Genomic_DNA"/>
</dbReference>
<feature type="compositionally biased region" description="Basic and acidic residues" evidence="1">
    <location>
        <begin position="1"/>
        <end position="19"/>
    </location>
</feature>
<feature type="region of interest" description="Disordered" evidence="1">
    <location>
        <begin position="1"/>
        <end position="86"/>
    </location>
</feature>
<dbReference type="KEGG" id="prt:AUC31_07920"/>
<reference evidence="2" key="1">
    <citation type="submission" date="2016-01" db="EMBL/GenBank/DDBJ databases">
        <title>Complete genome of Planococcus rifietoensis type strain M8.</title>
        <authorList>
            <person name="See-Too W.S."/>
        </authorList>
    </citation>
    <scope>NUCLEOTIDE SEQUENCE [LARGE SCALE GENOMIC DNA]</scope>
    <source>
        <strain evidence="2">M8</strain>
    </source>
</reference>
<evidence type="ECO:0000256" key="1">
    <source>
        <dbReference type="SAM" id="MobiDB-lite"/>
    </source>
</evidence>
<dbReference type="STRING" id="200991.AUC31_07920"/>